<dbReference type="EMBL" id="JACHEH010000003">
    <property type="protein sequence ID" value="MBB6167783.1"/>
    <property type="molecule type" value="Genomic_DNA"/>
</dbReference>
<reference evidence="1 2" key="1">
    <citation type="submission" date="2020-08" db="EMBL/GenBank/DDBJ databases">
        <title>Genomic Encyclopedia of Type Strains, Phase IV (KMG-IV): sequencing the most valuable type-strain genomes for metagenomic binning, comparative biology and taxonomic classification.</title>
        <authorList>
            <person name="Goeker M."/>
        </authorList>
    </citation>
    <scope>NUCLEOTIDE SEQUENCE [LARGE SCALE GENOMIC DNA]</scope>
    <source>
        <strain evidence="1 2">DSM 101465</strain>
    </source>
</reference>
<evidence type="ECO:0000313" key="2">
    <source>
        <dbReference type="Proteomes" id="UP000588017"/>
    </source>
</evidence>
<proteinExistence type="predicted"/>
<evidence type="ECO:0008006" key="3">
    <source>
        <dbReference type="Google" id="ProtNLM"/>
    </source>
</evidence>
<dbReference type="InterPro" id="IPR007332">
    <property type="entry name" value="DUF411"/>
</dbReference>
<comment type="caution">
    <text evidence="1">The sequence shown here is derived from an EMBL/GenBank/DDBJ whole genome shotgun (WGS) entry which is preliminary data.</text>
</comment>
<dbReference type="Pfam" id="PF04214">
    <property type="entry name" value="DUF411"/>
    <property type="match status" value="1"/>
</dbReference>
<sequence length="167" mass="17669">MKRGLTMRNDHRISRRAILAAAGALPLLLSTIGRGHAEALPLVSVTKDPSCGCCDSWVAHIEAAGFPVRVVETTDMDSLKQRLGVPVELASCHTAEVGGYVVEGHVPAAAIRRLLAERPDATGLAVPGMPAGSPGMDFPGVDPEPYEAFLFGPTTRSFGRFLGPREI</sequence>
<dbReference type="Proteomes" id="UP000588017">
    <property type="component" value="Unassembled WGS sequence"/>
</dbReference>
<dbReference type="AlphaFoldDB" id="A0A841KEB1"/>
<keyword evidence="2" id="KW-1185">Reference proteome</keyword>
<organism evidence="1 2">
    <name type="scientific">Chelatococcus composti</name>
    <dbReference type="NCBI Taxonomy" id="1743235"/>
    <lineage>
        <taxon>Bacteria</taxon>
        <taxon>Pseudomonadati</taxon>
        <taxon>Pseudomonadota</taxon>
        <taxon>Alphaproteobacteria</taxon>
        <taxon>Hyphomicrobiales</taxon>
        <taxon>Chelatococcaceae</taxon>
        <taxon>Chelatococcus</taxon>
    </lineage>
</organism>
<name>A0A841KEB1_9HYPH</name>
<accession>A0A841KEB1</accession>
<gene>
    <name evidence="1" type="ORF">HNQ73_001406</name>
</gene>
<evidence type="ECO:0000313" key="1">
    <source>
        <dbReference type="EMBL" id="MBB6167783.1"/>
    </source>
</evidence>
<protein>
    <recommendedName>
        <fullName evidence="3">Metal-binding protein</fullName>
    </recommendedName>
</protein>